<reference evidence="1 2" key="1">
    <citation type="journal article" date="2012" name="BMC Genomics">
        <title>Tools to kill: Genome of one of the most destructive plant pathogenic fungi Macrophomina phaseolina.</title>
        <authorList>
            <person name="Islam M.S."/>
            <person name="Haque M.S."/>
            <person name="Islam M.M."/>
            <person name="Emdad E.M."/>
            <person name="Halim A."/>
            <person name="Hossen Q.M.M."/>
            <person name="Hossain M.Z."/>
            <person name="Ahmed B."/>
            <person name="Rahim S."/>
            <person name="Rahman M.S."/>
            <person name="Alam M.M."/>
            <person name="Hou S."/>
            <person name="Wan X."/>
            <person name="Saito J.A."/>
            <person name="Alam M."/>
        </authorList>
    </citation>
    <scope>NUCLEOTIDE SEQUENCE [LARGE SCALE GENOMIC DNA]</scope>
    <source>
        <strain evidence="1 2">MS6</strain>
    </source>
</reference>
<dbReference type="HOGENOM" id="CLU_2270130_0_0_1"/>
<proteinExistence type="predicted"/>
<sequence length="103" mass="12123">VMLLQYLTKELLRYRSKKLFVVATGRRNGFWNLLTFSKKGTVNNPIGTETIKRTPITYWVLCGVFEIRERSTIRVIFPKELQMDPPVHQSLTVLEPLNLHYMQ</sequence>
<gene>
    <name evidence="1" type="ORF">MPH_14171</name>
</gene>
<accession>K2R3U1</accession>
<dbReference type="VEuPathDB" id="FungiDB:MPH_14171"/>
<dbReference type="EMBL" id="AHHD01001126">
    <property type="protein sequence ID" value="EKG08893.1"/>
    <property type="molecule type" value="Genomic_DNA"/>
</dbReference>
<comment type="caution">
    <text evidence="1">The sequence shown here is derived from an EMBL/GenBank/DDBJ whole genome shotgun (WGS) entry which is preliminary data.</text>
</comment>
<feature type="non-terminal residue" evidence="1">
    <location>
        <position position="1"/>
    </location>
</feature>
<dbReference type="InParanoid" id="K2R3U1"/>
<dbReference type="AlphaFoldDB" id="K2R3U1"/>
<organism evidence="1 2">
    <name type="scientific">Macrophomina phaseolina (strain MS6)</name>
    <name type="common">Charcoal rot fungus</name>
    <dbReference type="NCBI Taxonomy" id="1126212"/>
    <lineage>
        <taxon>Eukaryota</taxon>
        <taxon>Fungi</taxon>
        <taxon>Dikarya</taxon>
        <taxon>Ascomycota</taxon>
        <taxon>Pezizomycotina</taxon>
        <taxon>Dothideomycetes</taxon>
        <taxon>Dothideomycetes incertae sedis</taxon>
        <taxon>Botryosphaeriales</taxon>
        <taxon>Botryosphaeriaceae</taxon>
        <taxon>Macrophomina</taxon>
    </lineage>
</organism>
<dbReference type="OrthoDB" id="1936883at2759"/>
<name>K2R3U1_MACPH</name>
<evidence type="ECO:0000313" key="2">
    <source>
        <dbReference type="Proteomes" id="UP000007129"/>
    </source>
</evidence>
<protein>
    <submittedName>
        <fullName evidence="1">Uncharacterized protein</fullName>
    </submittedName>
</protein>
<dbReference type="Proteomes" id="UP000007129">
    <property type="component" value="Unassembled WGS sequence"/>
</dbReference>
<evidence type="ECO:0000313" key="1">
    <source>
        <dbReference type="EMBL" id="EKG08893.1"/>
    </source>
</evidence>